<proteinExistence type="predicted"/>
<organism evidence="1 2">
    <name type="scientific">Tolumonas auensis (strain DSM 9187 / NBRC 110442 / TA 4)</name>
    <dbReference type="NCBI Taxonomy" id="595494"/>
    <lineage>
        <taxon>Bacteria</taxon>
        <taxon>Pseudomonadati</taxon>
        <taxon>Pseudomonadota</taxon>
        <taxon>Gammaproteobacteria</taxon>
        <taxon>Aeromonadales</taxon>
        <taxon>Aeromonadaceae</taxon>
        <taxon>Tolumonas</taxon>
    </lineage>
</organism>
<sequence>MRLVISFCLVCLLVTACSKREGYRYLGDTAPNQAITQQNQQDEQE</sequence>
<dbReference type="Proteomes" id="UP000009073">
    <property type="component" value="Chromosome"/>
</dbReference>
<reference evidence="1 2" key="2">
    <citation type="journal article" date="2011" name="Stand. Genomic Sci.">
        <title>Complete genome sequence of Tolumonas auensis type strain (TA 4).</title>
        <authorList>
            <person name="Chertkov O."/>
            <person name="Copeland A."/>
            <person name="Lucas S."/>
            <person name="Lapidus A."/>
            <person name="Berry K.W."/>
            <person name="Detter J.C."/>
            <person name="Del Rio T.G."/>
            <person name="Hammon N."/>
            <person name="Dalin E."/>
            <person name="Tice H."/>
            <person name="Pitluck S."/>
            <person name="Richardson P."/>
            <person name="Bruce D."/>
            <person name="Goodwin L."/>
            <person name="Han C."/>
            <person name="Tapia R."/>
            <person name="Saunders E."/>
            <person name="Schmutz J."/>
            <person name="Brettin T."/>
            <person name="Larimer F."/>
            <person name="Land M."/>
            <person name="Hauser L."/>
            <person name="Spring S."/>
            <person name="Rohde M."/>
            <person name="Kyrpides N.C."/>
            <person name="Ivanova N."/>
            <person name="Goker M."/>
            <person name="Beller H.R."/>
            <person name="Klenk H.P."/>
            <person name="Woyke T."/>
        </authorList>
    </citation>
    <scope>NUCLEOTIDE SEQUENCE [LARGE SCALE GENOMIC DNA]</scope>
    <source>
        <strain evidence="2">DSM 9187 / TA4</strain>
    </source>
</reference>
<protein>
    <recommendedName>
        <fullName evidence="3">Lipoprotein</fullName>
    </recommendedName>
</protein>
<name>C4L832_TOLAT</name>
<reference evidence="2" key="1">
    <citation type="submission" date="2009-05" db="EMBL/GenBank/DDBJ databases">
        <title>Complete sequence of Tolumonas auensis DSM 9187.</title>
        <authorList>
            <consortium name="US DOE Joint Genome Institute"/>
            <person name="Lucas S."/>
            <person name="Copeland A."/>
            <person name="Lapidus A."/>
            <person name="Glavina del Rio T."/>
            <person name="Tice H."/>
            <person name="Bruce D."/>
            <person name="Goodwin L."/>
            <person name="Pitluck S."/>
            <person name="Chertkov O."/>
            <person name="Brettin T."/>
            <person name="Detter J.C."/>
            <person name="Han C."/>
            <person name="Larimer F."/>
            <person name="Land M."/>
            <person name="Hauser L."/>
            <person name="Kyrpides N."/>
            <person name="Mikhailova N."/>
            <person name="Spring S."/>
            <person name="Beller H."/>
        </authorList>
    </citation>
    <scope>NUCLEOTIDE SEQUENCE [LARGE SCALE GENOMIC DNA]</scope>
    <source>
        <strain evidence="2">DSM 9187 / TA4</strain>
    </source>
</reference>
<dbReference type="PROSITE" id="PS51257">
    <property type="entry name" value="PROKAR_LIPOPROTEIN"/>
    <property type="match status" value="1"/>
</dbReference>
<evidence type="ECO:0000313" key="1">
    <source>
        <dbReference type="EMBL" id="ACQ91831.1"/>
    </source>
</evidence>
<dbReference type="HOGENOM" id="CLU_3206444_0_0_6"/>
<accession>C4L832</accession>
<evidence type="ECO:0000313" key="2">
    <source>
        <dbReference type="Proteomes" id="UP000009073"/>
    </source>
</evidence>
<gene>
    <name evidence="1" type="ordered locus">Tola_0201</name>
</gene>
<keyword evidence="2" id="KW-1185">Reference proteome</keyword>
<evidence type="ECO:0008006" key="3">
    <source>
        <dbReference type="Google" id="ProtNLM"/>
    </source>
</evidence>
<dbReference type="AlphaFoldDB" id="C4L832"/>
<dbReference type="KEGG" id="tau:Tola_0201"/>
<dbReference type="EMBL" id="CP001616">
    <property type="protein sequence ID" value="ACQ91831.1"/>
    <property type="molecule type" value="Genomic_DNA"/>
</dbReference>